<gene>
    <name evidence="1" type="ORF">GRX03_00930</name>
</gene>
<keyword evidence="2" id="KW-1185">Reference proteome</keyword>
<reference evidence="1 2" key="1">
    <citation type="submission" date="2019-12" db="EMBL/GenBank/DDBJ databases">
        <title>Isolation and characterization of three novel carbon monoxide-oxidizing members of Halobacteria from salione crusts and soils.</title>
        <authorList>
            <person name="Myers M.R."/>
            <person name="King G.M."/>
        </authorList>
    </citation>
    <scope>NUCLEOTIDE SEQUENCE [LARGE SCALE GENOMIC DNA]</scope>
    <source>
        <strain evidence="1 2">WSH3</strain>
    </source>
</reference>
<sequence length="117" mass="12633">MPVYSGKAAVEAGYAQAQQEGVPFFGIEEYEEGYAVTYDLLPADEQLAPTARKEVQTRLTAEVEDIVGDSELATVEVSKSVNDSLGNVSLLETEASARRIARAIAPIVLDAANWDDR</sequence>
<comment type="caution">
    <text evidence="1">The sequence shown here is derived from an EMBL/GenBank/DDBJ whole genome shotgun (WGS) entry which is preliminary data.</text>
</comment>
<name>A0A6B0SX72_9EURY</name>
<evidence type="ECO:0000313" key="1">
    <source>
        <dbReference type="EMBL" id="MXR50174.1"/>
    </source>
</evidence>
<accession>A0A6B0SX72</accession>
<protein>
    <submittedName>
        <fullName evidence="1">Uncharacterized protein</fullName>
    </submittedName>
</protein>
<dbReference type="Proteomes" id="UP000466535">
    <property type="component" value="Unassembled WGS sequence"/>
</dbReference>
<organism evidence="1 2">
    <name type="scientific">Halovenus carboxidivorans</name>
    <dbReference type="NCBI Taxonomy" id="2692199"/>
    <lineage>
        <taxon>Archaea</taxon>
        <taxon>Methanobacteriati</taxon>
        <taxon>Methanobacteriota</taxon>
        <taxon>Stenosarchaea group</taxon>
        <taxon>Halobacteria</taxon>
        <taxon>Halobacteriales</taxon>
        <taxon>Haloarculaceae</taxon>
        <taxon>Halovenus</taxon>
    </lineage>
</organism>
<dbReference type="EMBL" id="WUUT01000001">
    <property type="protein sequence ID" value="MXR50174.1"/>
    <property type="molecule type" value="Genomic_DNA"/>
</dbReference>
<evidence type="ECO:0000313" key="2">
    <source>
        <dbReference type="Proteomes" id="UP000466535"/>
    </source>
</evidence>
<proteinExistence type="predicted"/>
<dbReference type="AlphaFoldDB" id="A0A6B0SX72"/>